<dbReference type="CDD" id="cd01130">
    <property type="entry name" value="VirB11-like_ATPase"/>
    <property type="match status" value="1"/>
</dbReference>
<gene>
    <name evidence="3" type="ORF">HA237_01190</name>
    <name evidence="4" type="ORF">J4224_05120</name>
</gene>
<comment type="similarity">
    <text evidence="1">Belongs to the GSP E family.</text>
</comment>
<sequence length="502" mass="57293">MADKLLKEYKVEADKVEVSVKIAEREGEFVRSYLLDIPQYGRGTEALLDSMKRTLIADTTLKADKMLDTQFIGEIKKKFREKSEVILEKTLSGVTAEDRGALIGILIQEMLGLGKIEFLLADGNLEEIVVNSAKEPIWVYHKEFGWLKTNISVESETETQNYASIIARRVGKQITVLDPLLDAHLITGDRANATLFPISGRGNTITIRRFRRDPWTVTDLIKNKTTSSEVMALIWMGMQYELNLILSGGTGSGKTSFLNVCLPFIQPNHRILSIEDTRELSLPSFLHWIPMTTREPNPEGKGAVEMLDLLVNSLRMRPDRIIVGEVRRQREAEVMFEAMHTGHSVYTTLHANTADETIRRLVNPPIEVPTTMLEAVHLNVVMFRNRKIGVRRVLEIAEFIPEKRGERQSIRANVLYRWKPAADAIEKSAESIRLFDELSLHTGLTIDEMRKELYTKQNILEWMVQNNIREVESVGKIMAKYYVEPEEVEKAISKNKVPEWFG</sequence>
<dbReference type="EMBL" id="JAGVWF010000077">
    <property type="protein sequence ID" value="MBS3059773.1"/>
    <property type="molecule type" value="Genomic_DNA"/>
</dbReference>
<dbReference type="Gene3D" id="3.30.450.380">
    <property type="match status" value="1"/>
</dbReference>
<evidence type="ECO:0000259" key="2">
    <source>
        <dbReference type="Pfam" id="PF00437"/>
    </source>
</evidence>
<dbReference type="PANTHER" id="PTHR30486">
    <property type="entry name" value="TWITCHING MOTILITY PROTEIN PILT"/>
    <property type="match status" value="1"/>
</dbReference>
<feature type="domain" description="Bacterial type II secretion system protein E" evidence="2">
    <location>
        <begin position="196"/>
        <end position="364"/>
    </location>
</feature>
<dbReference type="Gene3D" id="3.40.50.300">
    <property type="entry name" value="P-loop containing nucleotide triphosphate hydrolases"/>
    <property type="match status" value="1"/>
</dbReference>
<accession>A0A7J4IT86</accession>
<dbReference type="GO" id="GO:0016887">
    <property type="term" value="F:ATP hydrolysis activity"/>
    <property type="evidence" value="ECO:0007669"/>
    <property type="project" value="InterPro"/>
</dbReference>
<protein>
    <submittedName>
        <fullName evidence="3">Type II/IV secretion system ATPase subunit</fullName>
    </submittedName>
</protein>
<organism evidence="3 5">
    <name type="scientific">Candidatus Iainarchaeum sp</name>
    <dbReference type="NCBI Taxonomy" id="3101447"/>
    <lineage>
        <taxon>Archaea</taxon>
        <taxon>Candidatus Iainarchaeota</taxon>
        <taxon>Candidatus Iainarchaeia</taxon>
        <taxon>Candidatus Iainarchaeales</taxon>
        <taxon>Candidatus Iainarchaeaceae</taxon>
        <taxon>Candidatus Iainarchaeum</taxon>
    </lineage>
</organism>
<dbReference type="Proteomes" id="UP000683213">
    <property type="component" value="Unassembled WGS sequence"/>
</dbReference>
<proteinExistence type="inferred from homology"/>
<evidence type="ECO:0000256" key="1">
    <source>
        <dbReference type="ARBA" id="ARBA00006611"/>
    </source>
</evidence>
<reference evidence="4" key="3">
    <citation type="submission" date="2021-05" db="EMBL/GenBank/DDBJ databases">
        <title>Protein family content uncovers lineage relationships and bacterial pathway maintenance mechanisms in DPANN archaea.</title>
        <authorList>
            <person name="Castelle C.J."/>
            <person name="Meheust R."/>
            <person name="Jaffe A.L."/>
            <person name="Seitz K."/>
            <person name="Gong X."/>
            <person name="Baker B.J."/>
            <person name="Banfield J.F."/>
        </authorList>
    </citation>
    <scope>NUCLEOTIDE SEQUENCE</scope>
    <source>
        <strain evidence="4">RIFCSPHIGHO2_01_FULL_GW2011_AR10_43_9</strain>
    </source>
</reference>
<reference evidence="5" key="1">
    <citation type="journal article" date="2020" name="bioRxiv">
        <title>A rank-normalized archaeal taxonomy based on genome phylogeny resolves widespread incomplete and uneven classifications.</title>
        <authorList>
            <person name="Rinke C."/>
            <person name="Chuvochina M."/>
            <person name="Mussig A.J."/>
            <person name="Chaumeil P.-A."/>
            <person name="Waite D.W."/>
            <person name="Whitman W.B."/>
            <person name="Parks D.H."/>
            <person name="Hugenholtz P."/>
        </authorList>
    </citation>
    <scope>NUCLEOTIDE SEQUENCE [LARGE SCALE GENOMIC DNA]</scope>
</reference>
<dbReference type="InterPro" id="IPR027417">
    <property type="entry name" value="P-loop_NTPase"/>
</dbReference>
<reference evidence="4" key="2">
    <citation type="submission" date="2021-03" db="EMBL/GenBank/DDBJ databases">
        <authorList>
            <person name="Jaffe A."/>
        </authorList>
    </citation>
    <scope>NUCLEOTIDE SEQUENCE</scope>
    <source>
        <strain evidence="4">RIFCSPHIGHO2_01_FULL_GW2011_AR10_43_9</strain>
    </source>
</reference>
<comment type="caution">
    <text evidence="3">The sequence shown here is derived from an EMBL/GenBank/DDBJ whole genome shotgun (WGS) entry which is preliminary data.</text>
</comment>
<dbReference type="SUPFAM" id="SSF52540">
    <property type="entry name" value="P-loop containing nucleoside triphosphate hydrolases"/>
    <property type="match status" value="1"/>
</dbReference>
<dbReference type="InterPro" id="IPR001482">
    <property type="entry name" value="T2SS/T4SS_dom"/>
</dbReference>
<dbReference type="Pfam" id="PF00437">
    <property type="entry name" value="T2SSE"/>
    <property type="match status" value="1"/>
</dbReference>
<evidence type="ECO:0000313" key="5">
    <source>
        <dbReference type="Proteomes" id="UP000577419"/>
    </source>
</evidence>
<name>A0A7J4IT86_9ARCH</name>
<dbReference type="EMBL" id="DUFG01000006">
    <property type="protein sequence ID" value="HIH07964.1"/>
    <property type="molecule type" value="Genomic_DNA"/>
</dbReference>
<dbReference type="PANTHER" id="PTHR30486:SF15">
    <property type="entry name" value="TYPE II_IV SECRETION SYSTEM ATPASE"/>
    <property type="match status" value="1"/>
</dbReference>
<dbReference type="AlphaFoldDB" id="A0A7J4IT86"/>
<dbReference type="Proteomes" id="UP000577419">
    <property type="component" value="Unassembled WGS sequence"/>
</dbReference>
<evidence type="ECO:0000313" key="3">
    <source>
        <dbReference type="EMBL" id="HIH07964.1"/>
    </source>
</evidence>
<evidence type="ECO:0000313" key="4">
    <source>
        <dbReference type="EMBL" id="MBS3059773.1"/>
    </source>
</evidence>
<dbReference type="InterPro" id="IPR050921">
    <property type="entry name" value="T4SS_GSP_E_ATPase"/>
</dbReference>